<comment type="caution">
    <text evidence="1">The sequence shown here is derived from an EMBL/GenBank/DDBJ whole genome shotgun (WGS) entry which is preliminary data.</text>
</comment>
<accession>A0A2C6KIA5</accession>
<name>A0A2C6KIA5_9APIC</name>
<dbReference type="AlphaFoldDB" id="A0A2C6KIA5"/>
<dbReference type="GeneID" id="94429315"/>
<dbReference type="RefSeq" id="XP_067921920.1">
    <property type="nucleotide sequence ID" value="XM_068066104.1"/>
</dbReference>
<dbReference type="OrthoDB" id="328276at2759"/>
<evidence type="ECO:0000313" key="2">
    <source>
        <dbReference type="Proteomes" id="UP000221165"/>
    </source>
</evidence>
<evidence type="ECO:0000313" key="1">
    <source>
        <dbReference type="EMBL" id="PHJ20230.1"/>
    </source>
</evidence>
<reference evidence="1 2" key="1">
    <citation type="journal article" date="2017" name="Int. J. Parasitol.">
        <title>The genome of the protozoan parasite Cystoisospora suis and a reverse vaccinology approach to identify vaccine candidates.</title>
        <authorList>
            <person name="Palmieri N."/>
            <person name="Shrestha A."/>
            <person name="Ruttkowski B."/>
            <person name="Beck T."/>
            <person name="Vogl C."/>
            <person name="Tomley F."/>
            <person name="Blake D.P."/>
            <person name="Joachim A."/>
        </authorList>
    </citation>
    <scope>NUCLEOTIDE SEQUENCE [LARGE SCALE GENOMIC DNA]</scope>
    <source>
        <strain evidence="1 2">Wien I</strain>
    </source>
</reference>
<dbReference type="EMBL" id="MIGC01002944">
    <property type="protein sequence ID" value="PHJ20230.1"/>
    <property type="molecule type" value="Genomic_DNA"/>
</dbReference>
<dbReference type="VEuPathDB" id="ToxoDB:CSUI_005938"/>
<sequence>MLPTTFTLNKPEMHDLPADPQAKITAAIAAGMLDCQLRVRDMNAYRTSYGDMTRGLETHVKSNMPAGYGGHVPTTRHDVLHRNTQFDERLTQLETDPNRDTFGGFTANLTGVPYLTRNPRVPGTNPTAGCFPEGLVVPPWAILQPQRPPLNYRNAEKLTEKTLKRFANGADPSTA</sequence>
<keyword evidence="2" id="KW-1185">Reference proteome</keyword>
<protein>
    <submittedName>
        <fullName evidence="1">Uncharacterized protein</fullName>
    </submittedName>
</protein>
<gene>
    <name evidence="1" type="ORF">CSUI_005938</name>
</gene>
<proteinExistence type="predicted"/>
<organism evidence="1 2">
    <name type="scientific">Cystoisospora suis</name>
    <dbReference type="NCBI Taxonomy" id="483139"/>
    <lineage>
        <taxon>Eukaryota</taxon>
        <taxon>Sar</taxon>
        <taxon>Alveolata</taxon>
        <taxon>Apicomplexa</taxon>
        <taxon>Conoidasida</taxon>
        <taxon>Coccidia</taxon>
        <taxon>Eucoccidiorida</taxon>
        <taxon>Eimeriorina</taxon>
        <taxon>Sarcocystidae</taxon>
        <taxon>Cystoisospora</taxon>
    </lineage>
</organism>
<dbReference type="Proteomes" id="UP000221165">
    <property type="component" value="Unassembled WGS sequence"/>
</dbReference>